<evidence type="ECO:0000313" key="8">
    <source>
        <dbReference type="EMBL" id="PHM60980.1"/>
    </source>
</evidence>
<reference evidence="8 9" key="1">
    <citation type="journal article" date="2017" name="Nat. Microbiol.">
        <title>Natural product diversity associated with the nematode symbionts Photorhabdus and Xenorhabdus.</title>
        <authorList>
            <person name="Tobias N.J."/>
            <person name="Wolff H."/>
            <person name="Djahanschiri B."/>
            <person name="Grundmann F."/>
            <person name="Kronenwerth M."/>
            <person name="Shi Y.M."/>
            <person name="Simonyi S."/>
            <person name="Grun P."/>
            <person name="Shapiro-Ilan D."/>
            <person name="Pidot S.J."/>
            <person name="Stinear T.P."/>
            <person name="Ebersberger I."/>
            <person name="Bode H.B."/>
        </authorList>
    </citation>
    <scope>NUCLEOTIDE SEQUENCE [LARGE SCALE GENOMIC DNA]</scope>
    <source>
        <strain evidence="8 9">DSM 22670</strain>
    </source>
</reference>
<comment type="caution">
    <text evidence="8">The sequence shown here is derived from an EMBL/GenBank/DDBJ whole genome shotgun (WGS) entry which is preliminary data.</text>
</comment>
<keyword evidence="4" id="KW-0260">Enterotoxin</keyword>
<feature type="signal peptide" evidence="7">
    <location>
        <begin position="1"/>
        <end position="22"/>
    </location>
</feature>
<protein>
    <submittedName>
        <fullName evidence="8">Pertussis toxin subunit 1</fullName>
    </submittedName>
</protein>
<dbReference type="SUPFAM" id="SSF56399">
    <property type="entry name" value="ADP-ribosylation"/>
    <property type="match status" value="1"/>
</dbReference>
<gene>
    <name evidence="8" type="ORF">Xish_00086</name>
</gene>
<dbReference type="EMBL" id="NJAK01000001">
    <property type="protein sequence ID" value="PHM60980.1"/>
    <property type="molecule type" value="Genomic_DNA"/>
</dbReference>
<evidence type="ECO:0000313" key="9">
    <source>
        <dbReference type="Proteomes" id="UP000222168"/>
    </source>
</evidence>
<evidence type="ECO:0000256" key="5">
    <source>
        <dbReference type="ARBA" id="ARBA00023026"/>
    </source>
</evidence>
<proteinExistence type="inferred from homology"/>
<dbReference type="GO" id="GO:0005615">
    <property type="term" value="C:extracellular space"/>
    <property type="evidence" value="ECO:0007669"/>
    <property type="project" value="InterPro"/>
</dbReference>
<organism evidence="8 9">
    <name type="scientific">Xenorhabdus ishibashii</name>
    <dbReference type="NCBI Taxonomy" id="1034471"/>
    <lineage>
        <taxon>Bacteria</taxon>
        <taxon>Pseudomonadati</taxon>
        <taxon>Pseudomonadota</taxon>
        <taxon>Gammaproteobacteria</taxon>
        <taxon>Enterobacterales</taxon>
        <taxon>Morganellaceae</taxon>
        <taxon>Xenorhabdus</taxon>
    </lineage>
</organism>
<keyword evidence="6" id="KW-1015">Disulfide bond</keyword>
<keyword evidence="2" id="KW-0800">Toxin</keyword>
<comment type="similarity">
    <text evidence="1">Belongs to the enterotoxin A family.</text>
</comment>
<dbReference type="OrthoDB" id="6446522at2"/>
<dbReference type="GO" id="GO:0090729">
    <property type="term" value="F:toxin activity"/>
    <property type="evidence" value="ECO:0007669"/>
    <property type="project" value="UniProtKB-KW"/>
</dbReference>
<evidence type="ECO:0000256" key="2">
    <source>
        <dbReference type="ARBA" id="ARBA00022656"/>
    </source>
</evidence>
<dbReference type="Gene3D" id="3.90.210.10">
    <property type="entry name" value="Heat-Labile Enterotoxin, subunit A"/>
    <property type="match status" value="1"/>
</dbReference>
<name>A0A2D0KC77_9GAMM</name>
<evidence type="ECO:0000256" key="7">
    <source>
        <dbReference type="SAM" id="SignalP"/>
    </source>
</evidence>
<keyword evidence="5" id="KW-0843">Virulence</keyword>
<sequence>MRILKLFYLLCALFLYIAQSYAQPAIDRVYRMDSRPLECIIRDGGFLPLGTNDDVVQHVQSVNLEGHRIGRSAFVATSTDREFAFEWGADFDNEHLPFYIYDIRPTSNFYSVLLSFQHRYRQTGDSRYQRLIDTFGYQAEYVALGGIGLEQVYGVQEYVYDEGEEDYVERGAYIPNTLYRDVQTGPNTGPYIQHTQPQNEIITSLSYCVLNLSLPRYSARLTATTHDKYPFLKKLKRCHDSLSIIAFLDSTIL</sequence>
<dbReference type="InterPro" id="IPR001144">
    <property type="entry name" value="Enterotoxin_A"/>
</dbReference>
<evidence type="ECO:0000256" key="6">
    <source>
        <dbReference type="ARBA" id="ARBA00023157"/>
    </source>
</evidence>
<evidence type="ECO:0000256" key="3">
    <source>
        <dbReference type="ARBA" id="ARBA00022729"/>
    </source>
</evidence>
<dbReference type="Proteomes" id="UP000222168">
    <property type="component" value="Unassembled WGS sequence"/>
</dbReference>
<dbReference type="RefSeq" id="WP_099116227.1">
    <property type="nucleotide sequence ID" value="NZ_NJAK01000001.1"/>
</dbReference>
<evidence type="ECO:0000256" key="4">
    <source>
        <dbReference type="ARBA" id="ARBA00022861"/>
    </source>
</evidence>
<keyword evidence="9" id="KW-1185">Reference proteome</keyword>
<evidence type="ECO:0000256" key="1">
    <source>
        <dbReference type="ARBA" id="ARBA00009092"/>
    </source>
</evidence>
<keyword evidence="3 7" id="KW-0732">Signal</keyword>
<feature type="chain" id="PRO_5012226300" evidence="7">
    <location>
        <begin position="23"/>
        <end position="253"/>
    </location>
</feature>
<accession>A0A2D0KC77</accession>
<dbReference type="Pfam" id="PF01375">
    <property type="entry name" value="Enterotoxin_a"/>
    <property type="match status" value="1"/>
</dbReference>
<dbReference type="AlphaFoldDB" id="A0A2D0KC77"/>